<evidence type="ECO:0000313" key="1">
    <source>
        <dbReference type="EMBL" id="EEF26255.1"/>
    </source>
</evidence>
<gene>
    <name evidence="1" type="ORF">RCOM_1830490</name>
</gene>
<keyword evidence="2" id="KW-1185">Reference proteome</keyword>
<proteinExistence type="predicted"/>
<dbReference type="AlphaFoldDB" id="B9TD09"/>
<accession>B9TD09</accession>
<feature type="non-terminal residue" evidence="1">
    <location>
        <position position="241"/>
    </location>
</feature>
<dbReference type="Proteomes" id="UP000008311">
    <property type="component" value="Unassembled WGS sequence"/>
</dbReference>
<reference evidence="2" key="1">
    <citation type="journal article" date="2010" name="Nat. Biotechnol.">
        <title>Draft genome sequence of the oilseed species Ricinus communis.</title>
        <authorList>
            <person name="Chan A.P."/>
            <person name="Crabtree J."/>
            <person name="Zhao Q."/>
            <person name="Lorenzi H."/>
            <person name="Orvis J."/>
            <person name="Puiu D."/>
            <person name="Melake-Berhan A."/>
            <person name="Jones K.M."/>
            <person name="Redman J."/>
            <person name="Chen G."/>
            <person name="Cahoon E.B."/>
            <person name="Gedil M."/>
            <person name="Stanke M."/>
            <person name="Haas B.J."/>
            <person name="Wortman J.R."/>
            <person name="Fraser-Liggett C.M."/>
            <person name="Ravel J."/>
            <person name="Rabinowicz P.D."/>
        </authorList>
    </citation>
    <scope>NUCLEOTIDE SEQUENCE [LARGE SCALE GENOMIC DNA]</scope>
    <source>
        <strain evidence="2">cv. Hale</strain>
    </source>
</reference>
<dbReference type="EMBL" id="EQ977787">
    <property type="protein sequence ID" value="EEF26255.1"/>
    <property type="molecule type" value="Genomic_DNA"/>
</dbReference>
<feature type="non-terminal residue" evidence="1">
    <location>
        <position position="1"/>
    </location>
</feature>
<sequence>RQRRRPPVAVTDQHVGREDDIAVAATASRRLDRHIRGLQRLRNAGVTDGAAFAGAVNQDVRRIQQPHPGLAPCRLGVDHAAVHVEIVTRRFDLAAVAAVAAAARTDGAIKTCGAVRPYRHLAAVTAAHRISVDHRAGRHRGGAGMAFAATAQEITANQHGAAAGVAAGIDAAGGRQRDRIAQHLDGAALPARRASGRIQGAVVRDAAALTAAQHDDALHLLQRRRHKSTDVHLCAGAKQHA</sequence>
<protein>
    <submittedName>
        <fullName evidence="1">Uncharacterized protein</fullName>
    </submittedName>
</protein>
<name>B9TD09_RICCO</name>
<dbReference type="InParanoid" id="B9TD09"/>
<organism evidence="1 2">
    <name type="scientific">Ricinus communis</name>
    <name type="common">Castor bean</name>
    <dbReference type="NCBI Taxonomy" id="3988"/>
    <lineage>
        <taxon>Eukaryota</taxon>
        <taxon>Viridiplantae</taxon>
        <taxon>Streptophyta</taxon>
        <taxon>Embryophyta</taxon>
        <taxon>Tracheophyta</taxon>
        <taxon>Spermatophyta</taxon>
        <taxon>Magnoliopsida</taxon>
        <taxon>eudicotyledons</taxon>
        <taxon>Gunneridae</taxon>
        <taxon>Pentapetalae</taxon>
        <taxon>rosids</taxon>
        <taxon>fabids</taxon>
        <taxon>Malpighiales</taxon>
        <taxon>Euphorbiaceae</taxon>
        <taxon>Acalyphoideae</taxon>
        <taxon>Acalypheae</taxon>
        <taxon>Ricinus</taxon>
    </lineage>
</organism>
<evidence type="ECO:0000313" key="2">
    <source>
        <dbReference type="Proteomes" id="UP000008311"/>
    </source>
</evidence>